<evidence type="ECO:0000313" key="2">
    <source>
        <dbReference type="EMBL" id="GLS88557.1"/>
    </source>
</evidence>
<name>A0AA37U376_9RHOB</name>
<dbReference type="InterPro" id="IPR021529">
    <property type="entry name" value="DUF2798"/>
</dbReference>
<protein>
    <recommendedName>
        <fullName evidence="4">DUF2798 domain-containing protein</fullName>
    </recommendedName>
</protein>
<feature type="transmembrane region" description="Helical" evidence="1">
    <location>
        <begin position="7"/>
        <end position="26"/>
    </location>
</feature>
<dbReference type="PROSITE" id="PS51257">
    <property type="entry name" value="PROKAR_LIPOPROTEIN"/>
    <property type="match status" value="1"/>
</dbReference>
<evidence type="ECO:0000313" key="3">
    <source>
        <dbReference type="Proteomes" id="UP001157355"/>
    </source>
</evidence>
<dbReference type="Pfam" id="PF11391">
    <property type="entry name" value="DUF2798"/>
    <property type="match status" value="1"/>
</dbReference>
<dbReference type="RefSeq" id="WP_284326697.1">
    <property type="nucleotide sequence ID" value="NZ_BSPP01000013.1"/>
</dbReference>
<feature type="transmembrane region" description="Helical" evidence="1">
    <location>
        <begin position="46"/>
        <end position="64"/>
    </location>
</feature>
<dbReference type="Proteomes" id="UP001157355">
    <property type="component" value="Unassembled WGS sequence"/>
</dbReference>
<accession>A0AA37U376</accession>
<keyword evidence="3" id="KW-1185">Reference proteome</keyword>
<dbReference type="EMBL" id="BSPP01000013">
    <property type="protein sequence ID" value="GLS88557.1"/>
    <property type="molecule type" value="Genomic_DNA"/>
</dbReference>
<keyword evidence="1" id="KW-0812">Transmembrane</keyword>
<keyword evidence="1" id="KW-0472">Membrane</keyword>
<dbReference type="AlphaFoldDB" id="A0AA37U376"/>
<keyword evidence="1" id="KW-1133">Transmembrane helix</keyword>
<sequence length="75" mass="8378">MIPARFAPYLFGLILSGLMSCFVSGLSTFRTLGLVDHFLLEWMGNWAASWALAFPTVLVIAPITRRIVARLVRQP</sequence>
<reference evidence="2 3" key="1">
    <citation type="journal article" date="2014" name="Int. J. Syst. Evol. Microbiol.">
        <title>Complete genome sequence of Corynebacterium casei LMG S-19264T (=DSM 44701T), isolated from a smear-ripened cheese.</title>
        <authorList>
            <consortium name="US DOE Joint Genome Institute (JGI-PGF)"/>
            <person name="Walter F."/>
            <person name="Albersmeier A."/>
            <person name="Kalinowski J."/>
            <person name="Ruckert C."/>
        </authorList>
    </citation>
    <scope>NUCLEOTIDE SEQUENCE [LARGE SCALE GENOMIC DNA]</scope>
    <source>
        <strain evidence="2 3">NBRC 111766</strain>
    </source>
</reference>
<evidence type="ECO:0000256" key="1">
    <source>
        <dbReference type="SAM" id="Phobius"/>
    </source>
</evidence>
<evidence type="ECO:0008006" key="4">
    <source>
        <dbReference type="Google" id="ProtNLM"/>
    </source>
</evidence>
<proteinExistence type="predicted"/>
<gene>
    <name evidence="2" type="ORF">GCM10010873_35310</name>
</gene>
<comment type="caution">
    <text evidence="2">The sequence shown here is derived from an EMBL/GenBank/DDBJ whole genome shotgun (WGS) entry which is preliminary data.</text>
</comment>
<organism evidence="2 3">
    <name type="scientific">Cypionkella aquatica</name>
    <dbReference type="NCBI Taxonomy" id="1756042"/>
    <lineage>
        <taxon>Bacteria</taxon>
        <taxon>Pseudomonadati</taxon>
        <taxon>Pseudomonadota</taxon>
        <taxon>Alphaproteobacteria</taxon>
        <taxon>Rhodobacterales</taxon>
        <taxon>Paracoccaceae</taxon>
        <taxon>Cypionkella</taxon>
    </lineage>
</organism>